<protein>
    <recommendedName>
        <fullName evidence="2">DUF6824 domain-containing protein</fullName>
    </recommendedName>
</protein>
<reference evidence="3" key="1">
    <citation type="submission" date="2021-01" db="EMBL/GenBank/DDBJ databases">
        <authorList>
            <person name="Corre E."/>
            <person name="Pelletier E."/>
            <person name="Niang G."/>
            <person name="Scheremetjew M."/>
            <person name="Finn R."/>
            <person name="Kale V."/>
            <person name="Holt S."/>
            <person name="Cochrane G."/>
            <person name="Meng A."/>
            <person name="Brown T."/>
            <person name="Cohen L."/>
        </authorList>
    </citation>
    <scope>NUCLEOTIDE SEQUENCE</scope>
    <source>
        <strain evidence="3">308</strain>
    </source>
</reference>
<feature type="compositionally biased region" description="Low complexity" evidence="1">
    <location>
        <begin position="448"/>
        <end position="457"/>
    </location>
</feature>
<feature type="compositionally biased region" description="Polar residues" evidence="1">
    <location>
        <begin position="183"/>
        <end position="198"/>
    </location>
</feature>
<evidence type="ECO:0000259" key="2">
    <source>
        <dbReference type="Pfam" id="PF20710"/>
    </source>
</evidence>
<feature type="compositionally biased region" description="Basic and acidic residues" evidence="1">
    <location>
        <begin position="157"/>
        <end position="167"/>
    </location>
</feature>
<name>A0A7S1BXP9_9STRA</name>
<feature type="region of interest" description="Disordered" evidence="1">
    <location>
        <begin position="604"/>
        <end position="640"/>
    </location>
</feature>
<sequence length="640" mass="70544">MLLPRTAFLQTVERNPHWPLTDIQEPNKNDVLCGRGGGVNNHPGNEQYRQIIVENRYRYLESSKRAKGNVAREIVAVFYTMDPPARFLEKNQTTGLYDDIGEDKAISKVGQALRENAKETREKIEADRKKAREIVESSPNGGGGSGGLALSPSNDSVDSREANRRVSDYSTRNYNMLGDTRRMSQYSNMSTRNHSGISAQYPHPHPRTYSASRPLVHSASPPSVQQAQRQRPPYDSYYNSPHAANAYHTQLPDAQYVFYHPEPGAHRAHRRSLSNNVILSDDIDSLMSRRSRAGTADEFSSLGYTAPNFNDTSPLGLGSRAGGSDDLSSHAYFYPPQDQINISSGPVARSPRHVRTHSLPFVLDDPLVAQPSHDQSIDQQYHPHDPNVSLRTHPGRSYNSPLPSEMGIVSKRAPPKELYGLSGTVKSYDESESALDQALESLKDDSVNENSNNADNNKLQLLPPARGFSKNHSLEMPPTDKNGNDYGVALSDILSKRSQSPSAPNFNPRFDDVVTNDLSLLRRFHGGRPTLGGTTSIMSIDSICLDDDKKEENNDTRQAEVASANRRFQGGRPNIVSRVSEMSIGTFAIDDIGNVLDLADFPGAEESLCDHPSQPSQESPSGRSAPEKRGVQPTSSVMSL</sequence>
<feature type="compositionally biased region" description="Polar residues" evidence="1">
    <location>
        <begin position="613"/>
        <end position="622"/>
    </location>
</feature>
<evidence type="ECO:0000256" key="1">
    <source>
        <dbReference type="SAM" id="MobiDB-lite"/>
    </source>
</evidence>
<feature type="compositionally biased region" description="Polar residues" evidence="1">
    <location>
        <begin position="220"/>
        <end position="229"/>
    </location>
</feature>
<gene>
    <name evidence="3" type="ORF">CHYS00102_LOCUS26537</name>
</gene>
<accession>A0A7S1BXP9</accession>
<evidence type="ECO:0000313" key="3">
    <source>
        <dbReference type="EMBL" id="CAD8899321.1"/>
    </source>
</evidence>
<feature type="region of interest" description="Disordered" evidence="1">
    <location>
        <begin position="113"/>
        <end position="241"/>
    </location>
</feature>
<dbReference type="Pfam" id="PF20710">
    <property type="entry name" value="DUF6824"/>
    <property type="match status" value="1"/>
</dbReference>
<feature type="domain" description="DUF6824" evidence="2">
    <location>
        <begin position="30"/>
        <end position="115"/>
    </location>
</feature>
<dbReference type="AlphaFoldDB" id="A0A7S1BXP9"/>
<dbReference type="InterPro" id="IPR049227">
    <property type="entry name" value="DUF6824"/>
</dbReference>
<feature type="region of interest" description="Disordered" evidence="1">
    <location>
        <begin position="443"/>
        <end position="463"/>
    </location>
</feature>
<feature type="compositionally biased region" description="Basic and acidic residues" evidence="1">
    <location>
        <begin position="115"/>
        <end position="135"/>
    </location>
</feature>
<proteinExistence type="predicted"/>
<dbReference type="EMBL" id="HBFR01036415">
    <property type="protein sequence ID" value="CAD8899321.1"/>
    <property type="molecule type" value="Transcribed_RNA"/>
</dbReference>
<organism evidence="3">
    <name type="scientific">Corethron hystrix</name>
    <dbReference type="NCBI Taxonomy" id="216773"/>
    <lineage>
        <taxon>Eukaryota</taxon>
        <taxon>Sar</taxon>
        <taxon>Stramenopiles</taxon>
        <taxon>Ochrophyta</taxon>
        <taxon>Bacillariophyta</taxon>
        <taxon>Coscinodiscophyceae</taxon>
        <taxon>Corethrophycidae</taxon>
        <taxon>Corethrales</taxon>
        <taxon>Corethraceae</taxon>
        <taxon>Corethron</taxon>
    </lineage>
</organism>